<dbReference type="Proteomes" id="UP000255316">
    <property type="component" value="Unassembled WGS sequence"/>
</dbReference>
<sequence length="67" mass="7845">MQYYGKYSPSSLEPVWTQFNAVLVKWTLRKYKKVRGKTKAATMLENIQKNKPALFPHWKIGVGRNFA</sequence>
<evidence type="ECO:0000313" key="4">
    <source>
        <dbReference type="Proteomes" id="UP000255316"/>
    </source>
</evidence>
<dbReference type="EMBL" id="LNXX01000047">
    <property type="protein sequence ID" value="KTC81987.1"/>
    <property type="molecule type" value="Genomic_DNA"/>
</dbReference>
<evidence type="ECO:0000313" key="3">
    <source>
        <dbReference type="Proteomes" id="UP000054854"/>
    </source>
</evidence>
<reference evidence="2 4" key="2">
    <citation type="submission" date="2018-06" db="EMBL/GenBank/DDBJ databases">
        <authorList>
            <consortium name="Pathogen Informatics"/>
            <person name="Doyle S."/>
        </authorList>
    </citation>
    <scope>NUCLEOTIDE SEQUENCE [LARGE SCALE GENOMIC DNA]</scope>
    <source>
        <strain evidence="2 4">NCTC12438</strain>
    </source>
</reference>
<keyword evidence="2" id="KW-0548">Nucleotidyltransferase</keyword>
<evidence type="ECO:0000313" key="1">
    <source>
        <dbReference type="EMBL" id="KTC81987.1"/>
    </source>
</evidence>
<organism evidence="2 4">
    <name type="scientific">Legionella cincinnatiensis</name>
    <dbReference type="NCBI Taxonomy" id="28085"/>
    <lineage>
        <taxon>Bacteria</taxon>
        <taxon>Pseudomonadati</taxon>
        <taxon>Pseudomonadota</taxon>
        <taxon>Gammaproteobacteria</taxon>
        <taxon>Legionellales</taxon>
        <taxon>Legionellaceae</taxon>
        <taxon>Legionella</taxon>
    </lineage>
</organism>
<keyword evidence="2" id="KW-0808">Transferase</keyword>
<dbReference type="GO" id="GO:0003964">
    <property type="term" value="F:RNA-directed DNA polymerase activity"/>
    <property type="evidence" value="ECO:0007669"/>
    <property type="project" value="UniProtKB-KW"/>
</dbReference>
<name>A0A378IIM4_9GAMM</name>
<dbReference type="AlphaFoldDB" id="A0A378IIM4"/>
<proteinExistence type="predicted"/>
<keyword evidence="3" id="KW-1185">Reference proteome</keyword>
<keyword evidence="2" id="KW-0695">RNA-directed DNA polymerase</keyword>
<evidence type="ECO:0000313" key="2">
    <source>
        <dbReference type="EMBL" id="STX34770.1"/>
    </source>
</evidence>
<accession>A0A378IIM4</accession>
<reference evidence="1 3" key="1">
    <citation type="submission" date="2015-11" db="EMBL/GenBank/DDBJ databases">
        <title>Genomic analysis of 38 Legionella species identifies large and diverse effector repertoires.</title>
        <authorList>
            <person name="Burstein D."/>
            <person name="Amaro F."/>
            <person name="Zusman T."/>
            <person name="Lifshitz Z."/>
            <person name="Cohen O."/>
            <person name="Gilbert J.A."/>
            <person name="Pupko T."/>
            <person name="Shuman H.A."/>
            <person name="Segal G."/>
        </authorList>
    </citation>
    <scope>NUCLEOTIDE SEQUENCE [LARGE SCALE GENOMIC DNA]</scope>
    <source>
        <strain evidence="1 3">CDC#72-OH-14</strain>
    </source>
</reference>
<gene>
    <name evidence="1" type="ORF">Lcin_3057</name>
    <name evidence="2" type="ORF">NCTC12438_01375</name>
</gene>
<dbReference type="OrthoDB" id="9793236at2"/>
<protein>
    <submittedName>
        <fullName evidence="2">Reverse transcriptase</fullName>
    </submittedName>
</protein>
<dbReference type="EMBL" id="UGNX01000001">
    <property type="protein sequence ID" value="STX34770.1"/>
    <property type="molecule type" value="Genomic_DNA"/>
</dbReference>
<dbReference type="Proteomes" id="UP000054854">
    <property type="component" value="Unassembled WGS sequence"/>
</dbReference>